<proteinExistence type="predicted"/>
<reference evidence="2" key="1">
    <citation type="submission" date="2021-06" db="EMBL/GenBank/DDBJ databases">
        <authorList>
            <person name="Hodson N. C."/>
            <person name="Mongue J. A."/>
            <person name="Jaron S. K."/>
        </authorList>
    </citation>
    <scope>NUCLEOTIDE SEQUENCE</scope>
</reference>
<feature type="compositionally biased region" description="Low complexity" evidence="1">
    <location>
        <begin position="33"/>
        <end position="42"/>
    </location>
</feature>
<comment type="caution">
    <text evidence="2">The sequence shown here is derived from an EMBL/GenBank/DDBJ whole genome shotgun (WGS) entry which is preliminary data.</text>
</comment>
<name>A0A8J2PKD2_9HEXA</name>
<feature type="region of interest" description="Disordered" evidence="1">
    <location>
        <begin position="29"/>
        <end position="56"/>
    </location>
</feature>
<sequence>MSCVKGFPRLPVRQAMYVRPCAPIVNIPPTPPQDAAAAAGGNSPPPPPTPPLEGNTQPENIDHFRQVLSQMKLWPARHHGTRVGATTTFDAFLELFGVLADAWKGHMDMQIVVDSSRLIDYVGETPNHVASKKLLAVAKAQVPTFPPEVLGSPVLDDMSGTETMRCSVPGVLDLPQSDRMLKPCKAKMVLSESFQRGSDSFIRRQALLYMPWRFEEAQVEVEVERDALAFYEAQRQVISRHKALYRANINMPH</sequence>
<evidence type="ECO:0000313" key="2">
    <source>
        <dbReference type="EMBL" id="CAG7824203.1"/>
    </source>
</evidence>
<evidence type="ECO:0000256" key="1">
    <source>
        <dbReference type="SAM" id="MobiDB-lite"/>
    </source>
</evidence>
<dbReference type="Proteomes" id="UP000708208">
    <property type="component" value="Unassembled WGS sequence"/>
</dbReference>
<accession>A0A8J2PKD2</accession>
<gene>
    <name evidence="2" type="ORF">AFUS01_LOCUS34373</name>
</gene>
<dbReference type="EMBL" id="CAJVCH010531991">
    <property type="protein sequence ID" value="CAG7824203.1"/>
    <property type="molecule type" value="Genomic_DNA"/>
</dbReference>
<keyword evidence="3" id="KW-1185">Reference proteome</keyword>
<evidence type="ECO:0000313" key="3">
    <source>
        <dbReference type="Proteomes" id="UP000708208"/>
    </source>
</evidence>
<organism evidence="2 3">
    <name type="scientific">Allacma fusca</name>
    <dbReference type="NCBI Taxonomy" id="39272"/>
    <lineage>
        <taxon>Eukaryota</taxon>
        <taxon>Metazoa</taxon>
        <taxon>Ecdysozoa</taxon>
        <taxon>Arthropoda</taxon>
        <taxon>Hexapoda</taxon>
        <taxon>Collembola</taxon>
        <taxon>Symphypleona</taxon>
        <taxon>Sminthuridae</taxon>
        <taxon>Allacma</taxon>
    </lineage>
</organism>
<dbReference type="AlphaFoldDB" id="A0A8J2PKD2"/>
<protein>
    <submittedName>
        <fullName evidence="2">Uncharacterized protein</fullName>
    </submittedName>
</protein>